<sequence length="87" mass="9903">MRRGIEVDKAKVDVLEKLPPPTFVKGVKSFLGQAGFYWRFIKYFSKIAFDDLNSWLVSIPIIVTPDWESLFELMCDASDFVGAIIGQ</sequence>
<dbReference type="InterPro" id="IPR043502">
    <property type="entry name" value="DNA/RNA_pol_sf"/>
</dbReference>
<dbReference type="PANTHER" id="PTHR34072">
    <property type="entry name" value="ENZYMATIC POLYPROTEIN-RELATED"/>
    <property type="match status" value="1"/>
</dbReference>
<gene>
    <name evidence="1" type="ORF">EPI10_024622</name>
</gene>
<dbReference type="AlphaFoldDB" id="A0A5B6VZA1"/>
<protein>
    <submittedName>
        <fullName evidence="1">Retrovirus-related Pol polyprotein from transposon 17.6</fullName>
    </submittedName>
</protein>
<dbReference type="EMBL" id="SMMG02000005">
    <property type="protein sequence ID" value="KAA3474326.1"/>
    <property type="molecule type" value="Genomic_DNA"/>
</dbReference>
<dbReference type="InterPro" id="IPR043128">
    <property type="entry name" value="Rev_trsase/Diguanyl_cyclase"/>
</dbReference>
<name>A0A5B6VZA1_9ROSI</name>
<dbReference type="OrthoDB" id="2020560at2759"/>
<reference evidence="2" key="1">
    <citation type="journal article" date="2019" name="Plant Biotechnol. J.">
        <title>Genome sequencing of the Australian wild diploid species Gossypium australe highlights disease resistance and delayed gland morphogenesis.</title>
        <authorList>
            <person name="Cai Y."/>
            <person name="Cai X."/>
            <person name="Wang Q."/>
            <person name="Wang P."/>
            <person name="Zhang Y."/>
            <person name="Cai C."/>
            <person name="Xu Y."/>
            <person name="Wang K."/>
            <person name="Zhou Z."/>
            <person name="Wang C."/>
            <person name="Geng S."/>
            <person name="Li B."/>
            <person name="Dong Q."/>
            <person name="Hou Y."/>
            <person name="Wang H."/>
            <person name="Ai P."/>
            <person name="Liu Z."/>
            <person name="Yi F."/>
            <person name="Sun M."/>
            <person name="An G."/>
            <person name="Cheng J."/>
            <person name="Zhang Y."/>
            <person name="Shi Q."/>
            <person name="Xie Y."/>
            <person name="Shi X."/>
            <person name="Chang Y."/>
            <person name="Huang F."/>
            <person name="Chen Y."/>
            <person name="Hong S."/>
            <person name="Mi L."/>
            <person name="Sun Q."/>
            <person name="Zhang L."/>
            <person name="Zhou B."/>
            <person name="Peng R."/>
            <person name="Zhang X."/>
            <person name="Liu F."/>
        </authorList>
    </citation>
    <scope>NUCLEOTIDE SEQUENCE [LARGE SCALE GENOMIC DNA]</scope>
    <source>
        <strain evidence="2">cv. PA1801</strain>
    </source>
</reference>
<accession>A0A5B6VZA1</accession>
<proteinExistence type="predicted"/>
<evidence type="ECO:0000313" key="1">
    <source>
        <dbReference type="EMBL" id="KAA3474326.1"/>
    </source>
</evidence>
<keyword evidence="2" id="KW-1185">Reference proteome</keyword>
<dbReference type="Gene3D" id="3.30.70.270">
    <property type="match status" value="1"/>
</dbReference>
<evidence type="ECO:0000313" key="2">
    <source>
        <dbReference type="Proteomes" id="UP000325315"/>
    </source>
</evidence>
<dbReference type="SUPFAM" id="SSF56672">
    <property type="entry name" value="DNA/RNA polymerases"/>
    <property type="match status" value="1"/>
</dbReference>
<organism evidence="1 2">
    <name type="scientific">Gossypium australe</name>
    <dbReference type="NCBI Taxonomy" id="47621"/>
    <lineage>
        <taxon>Eukaryota</taxon>
        <taxon>Viridiplantae</taxon>
        <taxon>Streptophyta</taxon>
        <taxon>Embryophyta</taxon>
        <taxon>Tracheophyta</taxon>
        <taxon>Spermatophyta</taxon>
        <taxon>Magnoliopsida</taxon>
        <taxon>eudicotyledons</taxon>
        <taxon>Gunneridae</taxon>
        <taxon>Pentapetalae</taxon>
        <taxon>rosids</taxon>
        <taxon>malvids</taxon>
        <taxon>Malvales</taxon>
        <taxon>Malvaceae</taxon>
        <taxon>Malvoideae</taxon>
        <taxon>Gossypium</taxon>
    </lineage>
</organism>
<dbReference type="PANTHER" id="PTHR34072:SF57">
    <property type="entry name" value="RNA-DIRECTED DNA POLYMERASE"/>
    <property type="match status" value="1"/>
</dbReference>
<comment type="caution">
    <text evidence="1">The sequence shown here is derived from an EMBL/GenBank/DDBJ whole genome shotgun (WGS) entry which is preliminary data.</text>
</comment>
<dbReference type="Proteomes" id="UP000325315">
    <property type="component" value="Unassembled WGS sequence"/>
</dbReference>